<accession>A0A6A5SID2</accession>
<feature type="transmembrane region" description="Helical" evidence="1">
    <location>
        <begin position="73"/>
        <end position="93"/>
    </location>
</feature>
<dbReference type="EMBL" id="ML976063">
    <property type="protein sequence ID" value="KAF1940405.1"/>
    <property type="molecule type" value="Genomic_DNA"/>
</dbReference>
<keyword evidence="3" id="KW-1185">Reference proteome</keyword>
<dbReference type="Proteomes" id="UP000800038">
    <property type="component" value="Unassembled WGS sequence"/>
</dbReference>
<evidence type="ECO:0000313" key="2">
    <source>
        <dbReference type="EMBL" id="KAF1940405.1"/>
    </source>
</evidence>
<organism evidence="2 3">
    <name type="scientific">Clathrospora elynae</name>
    <dbReference type="NCBI Taxonomy" id="706981"/>
    <lineage>
        <taxon>Eukaryota</taxon>
        <taxon>Fungi</taxon>
        <taxon>Dikarya</taxon>
        <taxon>Ascomycota</taxon>
        <taxon>Pezizomycotina</taxon>
        <taxon>Dothideomycetes</taxon>
        <taxon>Pleosporomycetidae</taxon>
        <taxon>Pleosporales</taxon>
        <taxon>Diademaceae</taxon>
        <taxon>Clathrospora</taxon>
    </lineage>
</organism>
<keyword evidence="1" id="KW-1133">Transmembrane helix</keyword>
<keyword evidence="1" id="KW-0472">Membrane</keyword>
<name>A0A6A5SID2_9PLEO</name>
<keyword evidence="1" id="KW-0812">Transmembrane</keyword>
<protein>
    <submittedName>
        <fullName evidence="2">Uncharacterized protein</fullName>
    </submittedName>
</protein>
<sequence>MDRILRIGFLVSFVGGLLLSIVLFFKDAATLFRKKKHFWETIISLLFSIGQAGLLIAGIVAIWIAFITDTEPYWLDAVILCTLRLILGTNLAWTVRGFDDSHRAIWLAYGSIVWTAPDVAFRIRSRGPAPKIIVKKEPTSPDIPTTRHRPQRLNLSNHNNIVHLSGALTARPSGQGSANLHDVGLACLSPGFHTQDPTTFMRSKIRRWSLQIVSLVSRGTVRNAGPAELPRCSCTSIRSP</sequence>
<dbReference type="AlphaFoldDB" id="A0A6A5SID2"/>
<dbReference type="OrthoDB" id="3777149at2759"/>
<evidence type="ECO:0000256" key="1">
    <source>
        <dbReference type="SAM" id="Phobius"/>
    </source>
</evidence>
<evidence type="ECO:0000313" key="3">
    <source>
        <dbReference type="Proteomes" id="UP000800038"/>
    </source>
</evidence>
<gene>
    <name evidence="2" type="ORF">EJ02DRAFT_423958</name>
</gene>
<reference evidence="2" key="1">
    <citation type="journal article" date="2020" name="Stud. Mycol.">
        <title>101 Dothideomycetes genomes: a test case for predicting lifestyles and emergence of pathogens.</title>
        <authorList>
            <person name="Haridas S."/>
            <person name="Albert R."/>
            <person name="Binder M."/>
            <person name="Bloem J."/>
            <person name="Labutti K."/>
            <person name="Salamov A."/>
            <person name="Andreopoulos B."/>
            <person name="Baker S."/>
            <person name="Barry K."/>
            <person name="Bills G."/>
            <person name="Bluhm B."/>
            <person name="Cannon C."/>
            <person name="Castanera R."/>
            <person name="Culley D."/>
            <person name="Daum C."/>
            <person name="Ezra D."/>
            <person name="Gonzalez J."/>
            <person name="Henrissat B."/>
            <person name="Kuo A."/>
            <person name="Liang C."/>
            <person name="Lipzen A."/>
            <person name="Lutzoni F."/>
            <person name="Magnuson J."/>
            <person name="Mondo S."/>
            <person name="Nolan M."/>
            <person name="Ohm R."/>
            <person name="Pangilinan J."/>
            <person name="Park H.-J."/>
            <person name="Ramirez L."/>
            <person name="Alfaro M."/>
            <person name="Sun H."/>
            <person name="Tritt A."/>
            <person name="Yoshinaga Y."/>
            <person name="Zwiers L.-H."/>
            <person name="Turgeon B."/>
            <person name="Goodwin S."/>
            <person name="Spatafora J."/>
            <person name="Crous P."/>
            <person name="Grigoriev I."/>
        </authorList>
    </citation>
    <scope>NUCLEOTIDE SEQUENCE</scope>
    <source>
        <strain evidence="2">CBS 161.51</strain>
    </source>
</reference>
<proteinExistence type="predicted"/>
<feature type="transmembrane region" description="Helical" evidence="1">
    <location>
        <begin position="45"/>
        <end position="67"/>
    </location>
</feature>
<feature type="transmembrane region" description="Helical" evidence="1">
    <location>
        <begin position="6"/>
        <end position="25"/>
    </location>
</feature>